<evidence type="ECO:0000313" key="1">
    <source>
        <dbReference type="EMBL" id="KAG2331371.1"/>
    </source>
</evidence>
<sequence>MWGKIVIHKVEDLEYNLDIMCRHAVDRSQGGLVEIDICDFGTDSLEHLDLRQCFNVNFVGDLEKWCSERIKVLRRPNDSTEDYPYGDMALELILTEFDYLFSLMPDISLSDFYSSGSDSSDYGGYDNEPYELYDDF</sequence>
<proteinExistence type="predicted"/>
<protein>
    <submittedName>
        <fullName evidence="1">Uncharacterized protein</fullName>
    </submittedName>
</protein>
<gene>
    <name evidence="1" type="ORF">Bca52824_002551</name>
</gene>
<comment type="caution">
    <text evidence="1">The sequence shown here is derived from an EMBL/GenBank/DDBJ whole genome shotgun (WGS) entry which is preliminary data.</text>
</comment>
<accession>A0A8X7WKW4</accession>
<dbReference type="EMBL" id="JAAMPC010000001">
    <property type="protein sequence ID" value="KAG2331371.1"/>
    <property type="molecule type" value="Genomic_DNA"/>
</dbReference>
<dbReference type="AlphaFoldDB" id="A0A8X7WKW4"/>
<dbReference type="Proteomes" id="UP000886595">
    <property type="component" value="Unassembled WGS sequence"/>
</dbReference>
<name>A0A8X7WKW4_BRACI</name>
<organism evidence="1 2">
    <name type="scientific">Brassica carinata</name>
    <name type="common">Ethiopian mustard</name>
    <name type="synonym">Abyssinian cabbage</name>
    <dbReference type="NCBI Taxonomy" id="52824"/>
    <lineage>
        <taxon>Eukaryota</taxon>
        <taxon>Viridiplantae</taxon>
        <taxon>Streptophyta</taxon>
        <taxon>Embryophyta</taxon>
        <taxon>Tracheophyta</taxon>
        <taxon>Spermatophyta</taxon>
        <taxon>Magnoliopsida</taxon>
        <taxon>eudicotyledons</taxon>
        <taxon>Gunneridae</taxon>
        <taxon>Pentapetalae</taxon>
        <taxon>rosids</taxon>
        <taxon>malvids</taxon>
        <taxon>Brassicales</taxon>
        <taxon>Brassicaceae</taxon>
        <taxon>Brassiceae</taxon>
        <taxon>Brassica</taxon>
    </lineage>
</organism>
<evidence type="ECO:0000313" key="2">
    <source>
        <dbReference type="Proteomes" id="UP000886595"/>
    </source>
</evidence>
<keyword evidence="2" id="KW-1185">Reference proteome</keyword>
<dbReference type="OrthoDB" id="2095648at2759"/>
<reference evidence="1 2" key="1">
    <citation type="submission" date="2020-02" db="EMBL/GenBank/DDBJ databases">
        <authorList>
            <person name="Ma Q."/>
            <person name="Huang Y."/>
            <person name="Song X."/>
            <person name="Pei D."/>
        </authorList>
    </citation>
    <scope>NUCLEOTIDE SEQUENCE [LARGE SCALE GENOMIC DNA]</scope>
    <source>
        <strain evidence="1">Sxm20200214</strain>
        <tissue evidence="1">Leaf</tissue>
    </source>
</reference>